<reference evidence="5" key="1">
    <citation type="submission" date="2022-07" db="EMBL/GenBank/DDBJ databases">
        <title>Genome Sequence of Physisporinus lineatus.</title>
        <authorList>
            <person name="Buettner E."/>
        </authorList>
    </citation>
    <scope>NUCLEOTIDE SEQUENCE</scope>
    <source>
        <strain evidence="5">VT162</strain>
    </source>
</reference>
<dbReference type="SUPFAM" id="SSF50729">
    <property type="entry name" value="PH domain-like"/>
    <property type="match status" value="1"/>
</dbReference>
<feature type="compositionally biased region" description="Polar residues" evidence="2">
    <location>
        <begin position="175"/>
        <end position="184"/>
    </location>
</feature>
<evidence type="ECO:0000256" key="2">
    <source>
        <dbReference type="SAM" id="MobiDB-lite"/>
    </source>
</evidence>
<dbReference type="GO" id="GO:0030479">
    <property type="term" value="C:actin cortical patch"/>
    <property type="evidence" value="ECO:0007669"/>
    <property type="project" value="UniProtKB-ARBA"/>
</dbReference>
<dbReference type="PROSITE" id="PS50108">
    <property type="entry name" value="CRIB"/>
    <property type="match status" value="1"/>
</dbReference>
<dbReference type="EMBL" id="JANAWD010000795">
    <property type="protein sequence ID" value="KAJ3475820.1"/>
    <property type="molecule type" value="Genomic_DNA"/>
</dbReference>
<dbReference type="GO" id="GO:0007015">
    <property type="term" value="P:actin filament organization"/>
    <property type="evidence" value="ECO:0007669"/>
    <property type="project" value="UniProtKB-ARBA"/>
</dbReference>
<dbReference type="AlphaFoldDB" id="A0AAD5Y8B5"/>
<dbReference type="SMART" id="SM00461">
    <property type="entry name" value="WH1"/>
    <property type="match status" value="1"/>
</dbReference>
<dbReference type="PROSITE" id="PS50229">
    <property type="entry name" value="WH1"/>
    <property type="match status" value="1"/>
</dbReference>
<protein>
    <submittedName>
        <fullName evidence="5">Uncharacterized protein</fullName>
    </submittedName>
</protein>
<evidence type="ECO:0000259" key="4">
    <source>
        <dbReference type="PROSITE" id="PS50229"/>
    </source>
</evidence>
<dbReference type="Gene3D" id="2.30.29.30">
    <property type="entry name" value="Pleckstrin-homology domain (PH domain)/Phosphotyrosine-binding domain (PTB)"/>
    <property type="match status" value="1"/>
</dbReference>
<dbReference type="GO" id="GO:0071933">
    <property type="term" value="F:Arp2/3 complex binding"/>
    <property type="evidence" value="ECO:0007669"/>
    <property type="project" value="UniProtKB-ARBA"/>
</dbReference>
<name>A0AAD5Y8B5_9APHY</name>
<organism evidence="5 6">
    <name type="scientific">Meripilus lineatus</name>
    <dbReference type="NCBI Taxonomy" id="2056292"/>
    <lineage>
        <taxon>Eukaryota</taxon>
        <taxon>Fungi</taxon>
        <taxon>Dikarya</taxon>
        <taxon>Basidiomycota</taxon>
        <taxon>Agaricomycotina</taxon>
        <taxon>Agaricomycetes</taxon>
        <taxon>Polyporales</taxon>
        <taxon>Meripilaceae</taxon>
        <taxon>Meripilus</taxon>
    </lineage>
</organism>
<evidence type="ECO:0000259" key="3">
    <source>
        <dbReference type="PROSITE" id="PS50108"/>
    </source>
</evidence>
<comment type="caution">
    <text evidence="5">The sequence shown here is derived from an EMBL/GenBank/DDBJ whole genome shotgun (WGS) entry which is preliminary data.</text>
</comment>
<dbReference type="Proteomes" id="UP001212997">
    <property type="component" value="Unassembled WGS sequence"/>
</dbReference>
<dbReference type="InterPro" id="IPR000095">
    <property type="entry name" value="CRIB_dom"/>
</dbReference>
<proteinExistence type="predicted"/>
<feature type="domain" description="CRIB" evidence="3">
    <location>
        <begin position="154"/>
        <end position="169"/>
    </location>
</feature>
<dbReference type="CDD" id="cd01205">
    <property type="entry name" value="EVH1_WASP-like"/>
    <property type="match status" value="1"/>
</dbReference>
<evidence type="ECO:0000313" key="5">
    <source>
        <dbReference type="EMBL" id="KAJ3475820.1"/>
    </source>
</evidence>
<dbReference type="InterPro" id="IPR000697">
    <property type="entry name" value="WH1/EVH1_dom"/>
</dbReference>
<dbReference type="FunFam" id="2.30.29.30:FF:000281">
    <property type="entry name" value="Actin associated protein"/>
    <property type="match status" value="1"/>
</dbReference>
<sequence length="184" mass="20231">MPAQTTLTADDKSRIKNAIPQSANKIAYACLGRIYYAYPDPNDWSYAGLQGAVAFVRDNTRNSFYLRLVDLSGTRGVIWEHELWDGFEYNQDRPFFHSFAGDECMIGVVFADEGEAKTFYKKVSKRKADSGGKATKASGGKKKGTKGKIDKSMISGPKAGSFKHVSHMGYDSERGFTSSGVDPS</sequence>
<evidence type="ECO:0000313" key="6">
    <source>
        <dbReference type="Proteomes" id="UP001212997"/>
    </source>
</evidence>
<gene>
    <name evidence="5" type="ORF">NLI96_g11579</name>
</gene>
<keyword evidence="1" id="KW-0597">Phosphoprotein</keyword>
<dbReference type="InterPro" id="IPR033927">
    <property type="entry name" value="WASPfam_EVH1"/>
</dbReference>
<dbReference type="Pfam" id="PF00568">
    <property type="entry name" value="WH1"/>
    <property type="match status" value="1"/>
</dbReference>
<feature type="domain" description="WH1" evidence="4">
    <location>
        <begin position="19"/>
        <end position="130"/>
    </location>
</feature>
<evidence type="ECO:0000256" key="1">
    <source>
        <dbReference type="ARBA" id="ARBA00022553"/>
    </source>
</evidence>
<dbReference type="GO" id="GO:0008092">
    <property type="term" value="F:cytoskeletal protein binding"/>
    <property type="evidence" value="ECO:0007669"/>
    <property type="project" value="UniProtKB-ARBA"/>
</dbReference>
<feature type="region of interest" description="Disordered" evidence="2">
    <location>
        <begin position="130"/>
        <end position="184"/>
    </location>
</feature>
<keyword evidence="6" id="KW-1185">Reference proteome</keyword>
<dbReference type="InterPro" id="IPR011993">
    <property type="entry name" value="PH-like_dom_sf"/>
</dbReference>
<dbReference type="Gene3D" id="3.90.810.10">
    <property type="entry name" value="CRIB domain"/>
    <property type="match status" value="1"/>
</dbReference>
<accession>A0AAD5Y8B5</accession>
<dbReference type="InterPro" id="IPR036936">
    <property type="entry name" value="CRIB_dom_sf"/>
</dbReference>